<keyword evidence="5" id="KW-0282">Flagellum</keyword>
<comment type="function">
    <text evidence="4">Acts as an anti-CsrA protein, binds CsrA and prevents it from repressing translation of its target genes, one of which is flagellin. Binds to flagellin and participates in the assembly of the flagellum.</text>
</comment>
<sequence>MKIQTSYHGEILIEERDRLVFKNGIPGFGDETSFMLLPVPENPIFQVLQSTNTPGLAFIVTNPFHFFEGYDFTLETGTLDQLGIQQESDVLVYTILTLKNPFENSTANLQAPIVINQKNNHGKQVILNHPDYKTRHLFVESQTASMKG</sequence>
<keyword evidence="1 4" id="KW-0963">Cytoplasm</keyword>
<keyword evidence="3 4" id="KW-0810">Translation regulation</keyword>
<comment type="caution">
    <text evidence="5">The sequence shown here is derived from an EMBL/GenBank/DDBJ whole genome shotgun (WGS) entry which is preliminary data.</text>
</comment>
<evidence type="ECO:0000256" key="3">
    <source>
        <dbReference type="ARBA" id="ARBA00022845"/>
    </source>
</evidence>
<keyword evidence="6" id="KW-1185">Reference proteome</keyword>
<proteinExistence type="inferred from homology"/>
<dbReference type="RefSeq" id="WP_205172690.1">
    <property type="nucleotide sequence ID" value="NZ_JAFBDZ010000002.1"/>
</dbReference>
<dbReference type="SUPFAM" id="SSF141457">
    <property type="entry name" value="BH3618-like"/>
    <property type="match status" value="1"/>
</dbReference>
<dbReference type="PANTHER" id="PTHR39190">
    <property type="entry name" value="FLAGELLAR ASSEMBLY FACTOR FLIW"/>
    <property type="match status" value="1"/>
</dbReference>
<keyword evidence="2 4" id="KW-1005">Bacterial flagellum biogenesis</keyword>
<dbReference type="InterPro" id="IPR003775">
    <property type="entry name" value="Flagellar_assembly_factor_FliW"/>
</dbReference>
<keyword evidence="5" id="KW-0969">Cilium</keyword>
<evidence type="ECO:0000256" key="2">
    <source>
        <dbReference type="ARBA" id="ARBA00022795"/>
    </source>
</evidence>
<protein>
    <recommendedName>
        <fullName evidence="4">Flagellar assembly factor FliW</fullName>
    </recommendedName>
</protein>
<gene>
    <name evidence="4" type="primary">fliW</name>
    <name evidence="5" type="ORF">JOC86_002415</name>
</gene>
<dbReference type="PANTHER" id="PTHR39190:SF1">
    <property type="entry name" value="FLAGELLAR ASSEMBLY FACTOR FLIW"/>
    <property type="match status" value="1"/>
</dbReference>
<evidence type="ECO:0000313" key="6">
    <source>
        <dbReference type="Proteomes" id="UP001646157"/>
    </source>
</evidence>
<dbReference type="HAMAP" id="MF_01185">
    <property type="entry name" value="FliW"/>
    <property type="match status" value="1"/>
</dbReference>
<comment type="subcellular location">
    <subcellularLocation>
        <location evidence="4">Cytoplasm</location>
    </subcellularLocation>
</comment>
<evidence type="ECO:0000256" key="1">
    <source>
        <dbReference type="ARBA" id="ARBA00022490"/>
    </source>
</evidence>
<evidence type="ECO:0000256" key="4">
    <source>
        <dbReference type="HAMAP-Rule" id="MF_01185"/>
    </source>
</evidence>
<reference evidence="5 6" key="1">
    <citation type="submission" date="2021-01" db="EMBL/GenBank/DDBJ databases">
        <title>Genomic Encyclopedia of Type Strains, Phase IV (KMG-IV): sequencing the most valuable type-strain genomes for metagenomic binning, comparative biology and taxonomic classification.</title>
        <authorList>
            <person name="Goeker M."/>
        </authorList>
    </citation>
    <scope>NUCLEOTIDE SEQUENCE [LARGE SCALE GENOMIC DNA]</scope>
    <source>
        <strain evidence="5 6">DSM 24834</strain>
    </source>
</reference>
<dbReference type="InterPro" id="IPR024046">
    <property type="entry name" value="Flagellar_assmbl_FliW_dom_sf"/>
</dbReference>
<name>A0ABS2NDC6_9BACI</name>
<dbReference type="EMBL" id="JAFBDZ010000002">
    <property type="protein sequence ID" value="MBM7585873.1"/>
    <property type="molecule type" value="Genomic_DNA"/>
</dbReference>
<dbReference type="Pfam" id="PF02623">
    <property type="entry name" value="FliW"/>
    <property type="match status" value="1"/>
</dbReference>
<evidence type="ECO:0000313" key="5">
    <source>
        <dbReference type="EMBL" id="MBM7585873.1"/>
    </source>
</evidence>
<dbReference type="Proteomes" id="UP001646157">
    <property type="component" value="Unassembled WGS sequence"/>
</dbReference>
<keyword evidence="4" id="KW-0143">Chaperone</keyword>
<comment type="subunit">
    <text evidence="4">Interacts with translational regulator CsrA and flagellin(s).</text>
</comment>
<dbReference type="Gene3D" id="2.30.290.10">
    <property type="entry name" value="BH3618-like"/>
    <property type="match status" value="1"/>
</dbReference>
<accession>A0ABS2NDC6</accession>
<keyword evidence="5" id="KW-0966">Cell projection</keyword>
<organism evidence="5 6">
    <name type="scientific">Rossellomorea pakistanensis</name>
    <dbReference type="NCBI Taxonomy" id="992288"/>
    <lineage>
        <taxon>Bacteria</taxon>
        <taxon>Bacillati</taxon>
        <taxon>Bacillota</taxon>
        <taxon>Bacilli</taxon>
        <taxon>Bacillales</taxon>
        <taxon>Bacillaceae</taxon>
        <taxon>Rossellomorea</taxon>
    </lineage>
</organism>
<dbReference type="NCBIfam" id="NF009793">
    <property type="entry name" value="PRK13285.1-1"/>
    <property type="match status" value="1"/>
</dbReference>
<comment type="similarity">
    <text evidence="4">Belongs to the FliW family.</text>
</comment>